<comment type="subcellular location">
    <subcellularLocation>
        <location evidence="1 7">Membrane</location>
        <topology evidence="1 7">Multi-pass membrane protein</topology>
    </subcellularLocation>
</comment>
<protein>
    <recommendedName>
        <fullName evidence="7">Tetraspanin</fullName>
    </recommendedName>
</protein>
<gene>
    <name evidence="8" type="ORF">MCOS_LOCUS2969</name>
</gene>
<keyword evidence="6" id="KW-1015">Disulfide bond</keyword>
<feature type="transmembrane region" description="Helical" evidence="7">
    <location>
        <begin position="192"/>
        <end position="216"/>
    </location>
</feature>
<dbReference type="InterPro" id="IPR008952">
    <property type="entry name" value="Tetraspanin_EC2_sf"/>
</dbReference>
<reference evidence="8 9" key="1">
    <citation type="submission" date="2018-10" db="EMBL/GenBank/DDBJ databases">
        <authorList>
            <consortium name="Pathogen Informatics"/>
        </authorList>
    </citation>
    <scope>NUCLEOTIDE SEQUENCE [LARGE SCALE GENOMIC DNA]</scope>
</reference>
<evidence type="ECO:0000313" key="8">
    <source>
        <dbReference type="EMBL" id="VDD76966.1"/>
    </source>
</evidence>
<dbReference type="Pfam" id="PF00335">
    <property type="entry name" value="Tetraspanin"/>
    <property type="match status" value="1"/>
</dbReference>
<dbReference type="PRINTS" id="PR00259">
    <property type="entry name" value="TMFOUR"/>
</dbReference>
<feature type="disulfide bond" evidence="6">
    <location>
        <begin position="148"/>
        <end position="164"/>
    </location>
</feature>
<sequence length="225" mass="24274">MALSCGGSCLKCLVFFFNAIVFLGGIVISAFGIYMLVQAKQSAGSVSVTLPAFITAFGLLIFLLGFLGCFGACYENRCMLKLFAVIVGVLLVAEIVCGIILLVYRHSFVDMVGKEMQNIIKSLSNSSNLEVEKTKEALDKLQSELKCCGGVNASDWTTVPASCCTNGRQKCTNPYPTGCAQAMYEYIKTYSLAFGLIILILCLIQVGAIICAVCLAKKINEYEKV</sequence>
<evidence type="ECO:0000256" key="1">
    <source>
        <dbReference type="ARBA" id="ARBA00004141"/>
    </source>
</evidence>
<name>A0A158QTG2_MESCO</name>
<feature type="transmembrane region" description="Helical" evidence="7">
    <location>
        <begin position="12"/>
        <end position="36"/>
    </location>
</feature>
<dbReference type="PROSITE" id="PS00421">
    <property type="entry name" value="TM4_1"/>
    <property type="match status" value="1"/>
</dbReference>
<dbReference type="InterPro" id="IPR000301">
    <property type="entry name" value="Tetraspanin_animals"/>
</dbReference>
<organism evidence="8 9">
    <name type="scientific">Mesocestoides corti</name>
    <name type="common">Flatworm</name>
    <dbReference type="NCBI Taxonomy" id="53468"/>
    <lineage>
        <taxon>Eukaryota</taxon>
        <taxon>Metazoa</taxon>
        <taxon>Spiralia</taxon>
        <taxon>Lophotrochozoa</taxon>
        <taxon>Platyhelminthes</taxon>
        <taxon>Cestoda</taxon>
        <taxon>Eucestoda</taxon>
        <taxon>Cyclophyllidea</taxon>
        <taxon>Mesocestoididae</taxon>
        <taxon>Mesocestoides</taxon>
    </lineage>
</organism>
<dbReference type="SUPFAM" id="SSF48652">
    <property type="entry name" value="Tetraspanin"/>
    <property type="match status" value="1"/>
</dbReference>
<comment type="similarity">
    <text evidence="2 7">Belongs to the tetraspanin (TM4SF) family.</text>
</comment>
<evidence type="ECO:0000256" key="7">
    <source>
        <dbReference type="RuleBase" id="RU361218"/>
    </source>
</evidence>
<dbReference type="OrthoDB" id="10033535at2759"/>
<dbReference type="WBParaSite" id="MCU_009914-RA">
    <property type="protein sequence ID" value="MCU_009914-RA"/>
    <property type="gene ID" value="MCU_009914"/>
</dbReference>
<reference evidence="10" key="2">
    <citation type="submission" date="2019-11" db="UniProtKB">
        <authorList>
            <consortium name="WormBaseParasite"/>
        </authorList>
    </citation>
    <scope>IDENTIFICATION</scope>
</reference>
<keyword evidence="9" id="KW-1185">Reference proteome</keyword>
<dbReference type="PIRSF" id="PIRSF002419">
    <property type="entry name" value="Tetraspanin"/>
    <property type="match status" value="1"/>
</dbReference>
<dbReference type="Gene3D" id="1.10.1450.10">
    <property type="entry name" value="Tetraspanin"/>
    <property type="match status" value="1"/>
</dbReference>
<evidence type="ECO:0000256" key="6">
    <source>
        <dbReference type="PIRSR" id="PIRSR002419-1"/>
    </source>
</evidence>
<dbReference type="STRING" id="53468.A0A158QTG2"/>
<accession>A0A158QTG2</accession>
<feature type="disulfide bond" evidence="6">
    <location>
        <begin position="147"/>
        <end position="179"/>
    </location>
</feature>
<evidence type="ECO:0000313" key="10">
    <source>
        <dbReference type="WBParaSite" id="MCU_009914-RA"/>
    </source>
</evidence>
<dbReference type="EMBL" id="UXSR01000575">
    <property type="protein sequence ID" value="VDD76966.1"/>
    <property type="molecule type" value="Genomic_DNA"/>
</dbReference>
<dbReference type="InterPro" id="IPR018503">
    <property type="entry name" value="Tetraspanin_CS"/>
</dbReference>
<dbReference type="Proteomes" id="UP000267029">
    <property type="component" value="Unassembled WGS sequence"/>
</dbReference>
<evidence type="ECO:0000256" key="3">
    <source>
        <dbReference type="ARBA" id="ARBA00022692"/>
    </source>
</evidence>
<evidence type="ECO:0000256" key="5">
    <source>
        <dbReference type="ARBA" id="ARBA00023136"/>
    </source>
</evidence>
<dbReference type="InterPro" id="IPR018499">
    <property type="entry name" value="Tetraspanin/Peripherin"/>
</dbReference>
<evidence type="ECO:0000256" key="4">
    <source>
        <dbReference type="ARBA" id="ARBA00022989"/>
    </source>
</evidence>
<dbReference type="PANTHER" id="PTHR19282">
    <property type="entry name" value="TETRASPANIN"/>
    <property type="match status" value="1"/>
</dbReference>
<keyword evidence="4 7" id="KW-1133">Transmembrane helix</keyword>
<feature type="transmembrane region" description="Helical" evidence="7">
    <location>
        <begin position="82"/>
        <end position="104"/>
    </location>
</feature>
<keyword evidence="3 7" id="KW-0812">Transmembrane</keyword>
<evidence type="ECO:0000313" key="9">
    <source>
        <dbReference type="Proteomes" id="UP000267029"/>
    </source>
</evidence>
<dbReference type="CDD" id="cd03127">
    <property type="entry name" value="tetraspanin_LEL"/>
    <property type="match status" value="1"/>
</dbReference>
<dbReference type="GO" id="GO:0016020">
    <property type="term" value="C:membrane"/>
    <property type="evidence" value="ECO:0007669"/>
    <property type="project" value="UniProtKB-SubCell"/>
</dbReference>
<evidence type="ECO:0000256" key="2">
    <source>
        <dbReference type="ARBA" id="ARBA00006840"/>
    </source>
</evidence>
<dbReference type="AlphaFoldDB" id="A0A158QTG2"/>
<proteinExistence type="inferred from homology"/>
<keyword evidence="5 7" id="KW-0472">Membrane</keyword>
<feature type="transmembrane region" description="Helical" evidence="7">
    <location>
        <begin position="48"/>
        <end position="70"/>
    </location>
</feature>